<feature type="region of interest" description="Disordered" evidence="1">
    <location>
        <begin position="1"/>
        <end position="21"/>
    </location>
</feature>
<sequence length="199" mass="22710">MGRQSKKCKPDRPPTTGDIESMNLIQNPADRVLPDQREQPVANDFGLLCGHRWIHHMTVCDWCWFLNAVLTFECSERCSEGGRARGLCMDSLDCIHNKFPTQIPDRPCSREMLSPNELRIFRVVGGSSSNVKARYLFKLRRTAYRAFMVWAHGFLDRRNPKPIPACVVSTVRASLPYPEELNVGFMKMYDYPAAIMALG</sequence>
<gene>
    <name evidence="2" type="ORF">PECUL_23A010808</name>
</gene>
<keyword evidence="3" id="KW-1185">Reference proteome</keyword>
<dbReference type="EMBL" id="OW240921">
    <property type="protein sequence ID" value="CAH2319877.1"/>
    <property type="molecule type" value="Genomic_DNA"/>
</dbReference>
<evidence type="ECO:0000256" key="1">
    <source>
        <dbReference type="SAM" id="MobiDB-lite"/>
    </source>
</evidence>
<dbReference type="Proteomes" id="UP001295444">
    <property type="component" value="Chromosome 10"/>
</dbReference>
<name>A0AAD1T9C0_PELCU</name>
<accession>A0AAD1T9C0</accession>
<evidence type="ECO:0000313" key="3">
    <source>
        <dbReference type="Proteomes" id="UP001295444"/>
    </source>
</evidence>
<evidence type="ECO:0000313" key="2">
    <source>
        <dbReference type="EMBL" id="CAH2319877.1"/>
    </source>
</evidence>
<reference evidence="2" key="1">
    <citation type="submission" date="2022-03" db="EMBL/GenBank/DDBJ databases">
        <authorList>
            <person name="Alioto T."/>
            <person name="Alioto T."/>
            <person name="Gomez Garrido J."/>
        </authorList>
    </citation>
    <scope>NUCLEOTIDE SEQUENCE</scope>
</reference>
<protein>
    <submittedName>
        <fullName evidence="2">Uncharacterized protein</fullName>
    </submittedName>
</protein>
<organism evidence="2 3">
    <name type="scientific">Pelobates cultripes</name>
    <name type="common">Western spadefoot toad</name>
    <dbReference type="NCBI Taxonomy" id="61616"/>
    <lineage>
        <taxon>Eukaryota</taxon>
        <taxon>Metazoa</taxon>
        <taxon>Chordata</taxon>
        <taxon>Craniata</taxon>
        <taxon>Vertebrata</taxon>
        <taxon>Euteleostomi</taxon>
        <taxon>Amphibia</taxon>
        <taxon>Batrachia</taxon>
        <taxon>Anura</taxon>
        <taxon>Pelobatoidea</taxon>
        <taxon>Pelobatidae</taxon>
        <taxon>Pelobates</taxon>
    </lineage>
</organism>
<proteinExistence type="predicted"/>
<dbReference type="AlphaFoldDB" id="A0AAD1T9C0"/>
<dbReference type="PANTHER" id="PTHR36981:SF9">
    <property type="entry name" value="NANOR-RELATED"/>
    <property type="match status" value="1"/>
</dbReference>
<dbReference type="PANTHER" id="PTHR36981">
    <property type="entry name" value="ZGC:195170"/>
    <property type="match status" value="1"/>
</dbReference>